<evidence type="ECO:0000313" key="1">
    <source>
        <dbReference type="EMBL" id="KAL0922372.1"/>
    </source>
</evidence>
<accession>A0ABD0VIL1</accession>
<gene>
    <name evidence="1" type="ORF">M5K25_006352</name>
</gene>
<reference evidence="1 2" key="1">
    <citation type="journal article" date="2024" name="Plant Biotechnol. J.">
        <title>Dendrobium thyrsiflorum genome and its molecular insights into genes involved in important horticultural traits.</title>
        <authorList>
            <person name="Chen B."/>
            <person name="Wang J.Y."/>
            <person name="Zheng P.J."/>
            <person name="Li K.L."/>
            <person name="Liang Y.M."/>
            <person name="Chen X.F."/>
            <person name="Zhang C."/>
            <person name="Zhao X."/>
            <person name="He X."/>
            <person name="Zhang G.Q."/>
            <person name="Liu Z.J."/>
            <person name="Xu Q."/>
        </authorList>
    </citation>
    <scope>NUCLEOTIDE SEQUENCE [LARGE SCALE GENOMIC DNA]</scope>
    <source>
        <strain evidence="1">GZMU011</strain>
    </source>
</reference>
<organism evidence="1 2">
    <name type="scientific">Dendrobium thyrsiflorum</name>
    <name type="common">Pinecone-like raceme dendrobium</name>
    <name type="synonym">Orchid</name>
    <dbReference type="NCBI Taxonomy" id="117978"/>
    <lineage>
        <taxon>Eukaryota</taxon>
        <taxon>Viridiplantae</taxon>
        <taxon>Streptophyta</taxon>
        <taxon>Embryophyta</taxon>
        <taxon>Tracheophyta</taxon>
        <taxon>Spermatophyta</taxon>
        <taxon>Magnoliopsida</taxon>
        <taxon>Liliopsida</taxon>
        <taxon>Asparagales</taxon>
        <taxon>Orchidaceae</taxon>
        <taxon>Epidendroideae</taxon>
        <taxon>Malaxideae</taxon>
        <taxon>Dendrobiinae</taxon>
        <taxon>Dendrobium</taxon>
    </lineage>
</organism>
<name>A0ABD0VIL1_DENTH</name>
<evidence type="ECO:0000313" key="2">
    <source>
        <dbReference type="Proteomes" id="UP001552299"/>
    </source>
</evidence>
<dbReference type="AlphaFoldDB" id="A0ABD0VIL1"/>
<sequence length="212" mass="24199">MVWISNESESKHLSLMIEKEETMTKSWLGIKKCSFLDGVILVEELDAEEEEEVQAAEAYMDLQKFVATDVMGLQGEEYLATSQVDRGECVLYILLITEQLYVNCKAGIEGKPRTPQDLGLKTLSQDTMFLTRKSNGREFFRVEGEGNISRRRRLRLVEHAGPVTVCGGRDGRYRRRKRRKSGSISSWVHGRWREEASSNISPLSLSRCFASR</sequence>
<dbReference type="Proteomes" id="UP001552299">
    <property type="component" value="Unassembled WGS sequence"/>
</dbReference>
<proteinExistence type="predicted"/>
<keyword evidence="2" id="KW-1185">Reference proteome</keyword>
<comment type="caution">
    <text evidence="1">The sequence shown here is derived from an EMBL/GenBank/DDBJ whole genome shotgun (WGS) entry which is preliminary data.</text>
</comment>
<dbReference type="EMBL" id="JANQDX010000006">
    <property type="protein sequence ID" value="KAL0922372.1"/>
    <property type="molecule type" value="Genomic_DNA"/>
</dbReference>
<protein>
    <submittedName>
        <fullName evidence="1">Uncharacterized protein</fullName>
    </submittedName>
</protein>